<evidence type="ECO:0000256" key="2">
    <source>
        <dbReference type="SAM" id="SignalP"/>
    </source>
</evidence>
<dbReference type="EMBL" id="GG666606">
    <property type="protein sequence ID" value="EEN49900.1"/>
    <property type="molecule type" value="Genomic_DNA"/>
</dbReference>
<dbReference type="AlphaFoldDB" id="C3ZCC8"/>
<dbReference type="InParanoid" id="C3ZCC8"/>
<dbReference type="eggNOG" id="ENOG502SQ30">
    <property type="taxonomic scope" value="Eukaryota"/>
</dbReference>
<name>C3ZCC8_BRAFL</name>
<feature type="chain" id="PRO_5002936222" evidence="2">
    <location>
        <begin position="19"/>
        <end position="693"/>
    </location>
</feature>
<gene>
    <name evidence="3" type="ORF">BRAFLDRAFT_108028</name>
</gene>
<evidence type="ECO:0000256" key="1">
    <source>
        <dbReference type="SAM" id="MobiDB-lite"/>
    </source>
</evidence>
<dbReference type="InterPro" id="IPR027417">
    <property type="entry name" value="P-loop_NTPase"/>
</dbReference>
<feature type="signal peptide" evidence="2">
    <location>
        <begin position="1"/>
        <end position="18"/>
    </location>
</feature>
<accession>C3ZCC8</accession>
<organism>
    <name type="scientific">Branchiostoma floridae</name>
    <name type="common">Florida lancelet</name>
    <name type="synonym">Amphioxus</name>
    <dbReference type="NCBI Taxonomy" id="7739"/>
    <lineage>
        <taxon>Eukaryota</taxon>
        <taxon>Metazoa</taxon>
        <taxon>Chordata</taxon>
        <taxon>Cephalochordata</taxon>
        <taxon>Leptocardii</taxon>
        <taxon>Amphioxiformes</taxon>
        <taxon>Branchiostomatidae</taxon>
        <taxon>Branchiostoma</taxon>
    </lineage>
</organism>
<reference evidence="3" key="1">
    <citation type="journal article" date="2008" name="Nature">
        <title>The amphioxus genome and the evolution of the chordate karyotype.</title>
        <authorList>
            <consortium name="US DOE Joint Genome Institute (JGI-PGF)"/>
            <person name="Putnam N.H."/>
            <person name="Butts T."/>
            <person name="Ferrier D.E.K."/>
            <person name="Furlong R.F."/>
            <person name="Hellsten U."/>
            <person name="Kawashima T."/>
            <person name="Robinson-Rechavi M."/>
            <person name="Shoguchi E."/>
            <person name="Terry A."/>
            <person name="Yu J.-K."/>
            <person name="Benito-Gutierrez E.L."/>
            <person name="Dubchak I."/>
            <person name="Garcia-Fernandez J."/>
            <person name="Gibson-Brown J.J."/>
            <person name="Grigoriev I.V."/>
            <person name="Horton A.C."/>
            <person name="de Jong P.J."/>
            <person name="Jurka J."/>
            <person name="Kapitonov V.V."/>
            <person name="Kohara Y."/>
            <person name="Kuroki Y."/>
            <person name="Lindquist E."/>
            <person name="Lucas S."/>
            <person name="Osoegawa K."/>
            <person name="Pennacchio L.A."/>
            <person name="Salamov A.A."/>
            <person name="Satou Y."/>
            <person name="Sauka-Spengler T."/>
            <person name="Schmutz J."/>
            <person name="Shin-I T."/>
            <person name="Toyoda A."/>
            <person name="Bronner-Fraser M."/>
            <person name="Fujiyama A."/>
            <person name="Holland L.Z."/>
            <person name="Holland P.W.H."/>
            <person name="Satoh N."/>
            <person name="Rokhsar D.S."/>
        </authorList>
    </citation>
    <scope>NUCLEOTIDE SEQUENCE [LARGE SCALE GENOMIC DNA]</scope>
    <source>
        <strain evidence="3">S238N-H82</strain>
        <tissue evidence="3">Testes</tissue>
    </source>
</reference>
<proteinExistence type="predicted"/>
<evidence type="ECO:0000313" key="3">
    <source>
        <dbReference type="EMBL" id="EEN49900.1"/>
    </source>
</evidence>
<sequence length="693" mass="76563">MAMFTGLFLVTLVSLSCAQPIYSLPSDHSCVCDVSPVVHCNNDSALRAELDLLKDVVRQLLQAGSNVSSAGCAQGSAGRDGRDGRDGLPGRDGAPGVSGETGPAGPPGPPGPRMNLEAGLVGYWPLNEEHGARDVSGYGNDGVTFSTGVAEGPGGETGGAMYFNGNQGSRVEFPNNGALDARSYITLQAWIYPQETGTGPIFNYQPAGSAGYGFNLWILPTGNDIWSRCNDRNGQNVVGQLTRPGITQNEWQFVTATYHRTSGVQKLYRNAIQIGSHNVGDVDLGTQFPVAMGARPPFTGDTRGYKGRIAHMQGDRKDVLDSVDFFRLRGAEFSVYSADFDRRLLGLVSVTSGVDITRAPFFFRAQRVNAEELLLIPFDLLPSVADAVRDDIAEVKNIFLHSTGRCGSTLMCKAIETTKEVQAVSEPDMYTSLFEFYQARGFHLTSAEEDDVMMVLRCAHVLLNHYILQSDPSRLVICYKLRGFAIFIADLLQKAVPEAKTIFLYRDLQGYYDSWLSVGFKDSYWKYFLKTALRLDVFFDIPAMLRMEPCLAFLTDNKRLATYPLLRGEPFFTVSSWLLRMQKAYDLIQDDPTKFFHACLRYNELVMHKEHIVLKVLKQLGFDIAPEVGLKMKEVFGRDSQEGTFLKSARRTKGVSGGSWVGVWERNMFSNVIESFQGDVGSSEFILKNTIMG</sequence>
<protein>
    <submittedName>
        <fullName evidence="3">Uncharacterized protein</fullName>
    </submittedName>
</protein>
<dbReference type="Gene3D" id="2.60.120.200">
    <property type="match status" value="1"/>
</dbReference>
<dbReference type="PANTHER" id="PTHR33844:SF1">
    <property type="entry name" value="SULFOTRANSFERASE DOMAIN-CONTAINING PROTEIN"/>
    <property type="match status" value="1"/>
</dbReference>
<dbReference type="PANTHER" id="PTHR33844">
    <property type="entry name" value="SULFOTRANSFER_1 DOMAIN-CONTAINING PROTEIN"/>
    <property type="match status" value="1"/>
</dbReference>
<dbReference type="SUPFAM" id="SSF52540">
    <property type="entry name" value="P-loop containing nucleoside triphosphate hydrolases"/>
    <property type="match status" value="1"/>
</dbReference>
<dbReference type="SUPFAM" id="SSF49899">
    <property type="entry name" value="Concanavalin A-like lectins/glucanases"/>
    <property type="match status" value="1"/>
</dbReference>
<dbReference type="Pfam" id="PF13385">
    <property type="entry name" value="Laminin_G_3"/>
    <property type="match status" value="1"/>
</dbReference>
<dbReference type="Gene3D" id="3.40.50.300">
    <property type="entry name" value="P-loop containing nucleotide triphosphate hydrolases"/>
    <property type="match status" value="1"/>
</dbReference>
<dbReference type="InterPro" id="IPR013320">
    <property type="entry name" value="ConA-like_dom_sf"/>
</dbReference>
<feature type="compositionally biased region" description="Basic and acidic residues" evidence="1">
    <location>
        <begin position="79"/>
        <end position="89"/>
    </location>
</feature>
<keyword evidence="2" id="KW-0732">Signal</keyword>
<feature type="region of interest" description="Disordered" evidence="1">
    <location>
        <begin position="68"/>
        <end position="116"/>
    </location>
</feature>